<gene>
    <name evidence="1" type="ORF">Shyd_61870</name>
</gene>
<name>A0ABQ3PIG6_9ACTN</name>
<keyword evidence="2" id="KW-1185">Reference proteome</keyword>
<dbReference type="PANTHER" id="PTHR47623:SF1">
    <property type="entry name" value="OS09G0287300 PROTEIN"/>
    <property type="match status" value="1"/>
</dbReference>
<comment type="caution">
    <text evidence="1">The sequence shown here is derived from an EMBL/GenBank/DDBJ whole genome shotgun (WGS) entry which is preliminary data.</text>
</comment>
<dbReference type="SMART" id="SM00855">
    <property type="entry name" value="PGAM"/>
    <property type="match status" value="1"/>
</dbReference>
<dbReference type="CDD" id="cd07067">
    <property type="entry name" value="HP_PGM_like"/>
    <property type="match status" value="1"/>
</dbReference>
<reference evidence="1" key="1">
    <citation type="submission" date="2024-05" db="EMBL/GenBank/DDBJ databases">
        <title>Whole genome shotgun sequence of Streptomyces hydrogenans NBRC 13475.</title>
        <authorList>
            <person name="Komaki H."/>
            <person name="Tamura T."/>
        </authorList>
    </citation>
    <scope>NUCLEOTIDE SEQUENCE</scope>
    <source>
        <strain evidence="1">NBRC 13475</strain>
    </source>
</reference>
<dbReference type="RefSeq" id="WP_190223412.1">
    <property type="nucleotide sequence ID" value="NZ_BNBS01000033.1"/>
</dbReference>
<protein>
    <submittedName>
        <fullName evidence="1">Phosphohistidine phosphatase</fullName>
    </submittedName>
</protein>
<accession>A0ABQ3PIG6</accession>
<dbReference type="EMBL" id="BNDW01000068">
    <property type="protein sequence ID" value="GHI24816.1"/>
    <property type="molecule type" value="Genomic_DNA"/>
</dbReference>
<sequence length="186" mass="19843">MAPEDGFPPADANPGGAVACRLLLFRHAKAIAKDRPVHDFDRPLRKRGRSDAPRAGRWLADSALQPDLVLCSPARRARETWQLAARALEYPPPAVYDERLYKAPPGDLVAVLAERGRGLASVMLVGHNPGLHELAVGLCGSGPPELLERLRTKLPTSALVVIDVPGGRRSLSSGSGTLAALWSPAD</sequence>
<dbReference type="Pfam" id="PF00300">
    <property type="entry name" value="His_Phos_1"/>
    <property type="match status" value="1"/>
</dbReference>
<evidence type="ECO:0000313" key="1">
    <source>
        <dbReference type="EMBL" id="GHI24816.1"/>
    </source>
</evidence>
<dbReference type="InterPro" id="IPR029033">
    <property type="entry name" value="His_PPase_superfam"/>
</dbReference>
<dbReference type="InterPro" id="IPR013078">
    <property type="entry name" value="His_Pase_superF_clade-1"/>
</dbReference>
<proteinExistence type="predicted"/>
<dbReference type="Proteomes" id="UP001052739">
    <property type="component" value="Unassembled WGS sequence"/>
</dbReference>
<dbReference type="Gene3D" id="3.40.50.1240">
    <property type="entry name" value="Phosphoglycerate mutase-like"/>
    <property type="match status" value="1"/>
</dbReference>
<dbReference type="SUPFAM" id="SSF53254">
    <property type="entry name" value="Phosphoglycerate mutase-like"/>
    <property type="match status" value="1"/>
</dbReference>
<dbReference type="PANTHER" id="PTHR47623">
    <property type="entry name" value="OS09G0287300 PROTEIN"/>
    <property type="match status" value="1"/>
</dbReference>
<evidence type="ECO:0000313" key="2">
    <source>
        <dbReference type="Proteomes" id="UP001052739"/>
    </source>
</evidence>
<organism evidence="1 2">
    <name type="scientific">Streptomyces hydrogenans</name>
    <dbReference type="NCBI Taxonomy" id="1873719"/>
    <lineage>
        <taxon>Bacteria</taxon>
        <taxon>Bacillati</taxon>
        <taxon>Actinomycetota</taxon>
        <taxon>Actinomycetes</taxon>
        <taxon>Kitasatosporales</taxon>
        <taxon>Streptomycetaceae</taxon>
        <taxon>Streptomyces</taxon>
    </lineage>
</organism>